<dbReference type="Proteomes" id="UP000542813">
    <property type="component" value="Unassembled WGS sequence"/>
</dbReference>
<dbReference type="GO" id="GO:0008168">
    <property type="term" value="F:methyltransferase activity"/>
    <property type="evidence" value="ECO:0007669"/>
    <property type="project" value="UniProtKB-KW"/>
</dbReference>
<dbReference type="RefSeq" id="WP_184828227.1">
    <property type="nucleotide sequence ID" value="NZ_JACHMM010000001.1"/>
</dbReference>
<sequence>MREYDELGVPCRYVVGVVGGAVGVPLRDGCADLVYTGKGTLIWLTDLRSWARDVALLLRPGGTLFAYEAHPAVPLRTWHADEPRIRPDRSYFERCPPGSPSLDYAGRVPDVVSPSE</sequence>
<dbReference type="AlphaFoldDB" id="A0A7W9GWQ8"/>
<accession>A0A7W9GWQ8</accession>
<keyword evidence="2" id="KW-0808">Transferase</keyword>
<comment type="caution">
    <text evidence="2">The sequence shown here is derived from an EMBL/GenBank/DDBJ whole genome shotgun (WGS) entry which is preliminary data.</text>
</comment>
<dbReference type="Gene3D" id="3.40.50.150">
    <property type="entry name" value="Vaccinia Virus protein VP39"/>
    <property type="match status" value="1"/>
</dbReference>
<reference evidence="2 3" key="1">
    <citation type="submission" date="2020-08" db="EMBL/GenBank/DDBJ databases">
        <title>Sequencing the genomes of 1000 actinobacteria strains.</title>
        <authorList>
            <person name="Klenk H.-P."/>
        </authorList>
    </citation>
    <scope>NUCLEOTIDE SEQUENCE [LARGE SCALE GENOMIC DNA]</scope>
    <source>
        <strain evidence="2 3">DSM 102122</strain>
    </source>
</reference>
<dbReference type="GO" id="GO:0032259">
    <property type="term" value="P:methylation"/>
    <property type="evidence" value="ECO:0007669"/>
    <property type="project" value="UniProtKB-KW"/>
</dbReference>
<protein>
    <submittedName>
        <fullName evidence="2">SAM-dependent methyltransferase</fullName>
    </submittedName>
</protein>
<evidence type="ECO:0000313" key="3">
    <source>
        <dbReference type="Proteomes" id="UP000542813"/>
    </source>
</evidence>
<organism evidence="2 3">
    <name type="scientific">Jiangella mangrovi</name>
    <dbReference type="NCBI Taxonomy" id="1524084"/>
    <lineage>
        <taxon>Bacteria</taxon>
        <taxon>Bacillati</taxon>
        <taxon>Actinomycetota</taxon>
        <taxon>Actinomycetes</taxon>
        <taxon>Jiangellales</taxon>
        <taxon>Jiangellaceae</taxon>
        <taxon>Jiangella</taxon>
    </lineage>
</organism>
<keyword evidence="3" id="KW-1185">Reference proteome</keyword>
<keyword evidence="2" id="KW-0489">Methyltransferase</keyword>
<evidence type="ECO:0000256" key="1">
    <source>
        <dbReference type="SAM" id="MobiDB-lite"/>
    </source>
</evidence>
<dbReference type="InterPro" id="IPR029063">
    <property type="entry name" value="SAM-dependent_MTases_sf"/>
</dbReference>
<proteinExistence type="predicted"/>
<feature type="region of interest" description="Disordered" evidence="1">
    <location>
        <begin position="94"/>
        <end position="116"/>
    </location>
</feature>
<gene>
    <name evidence="2" type="ORF">HD601_006020</name>
</gene>
<dbReference type="SUPFAM" id="SSF53335">
    <property type="entry name" value="S-adenosyl-L-methionine-dependent methyltransferases"/>
    <property type="match status" value="1"/>
</dbReference>
<dbReference type="EMBL" id="JACHMM010000001">
    <property type="protein sequence ID" value="MBB5791445.1"/>
    <property type="molecule type" value="Genomic_DNA"/>
</dbReference>
<name>A0A7W9GWQ8_9ACTN</name>
<evidence type="ECO:0000313" key="2">
    <source>
        <dbReference type="EMBL" id="MBB5791445.1"/>
    </source>
</evidence>